<dbReference type="GO" id="GO:0005524">
    <property type="term" value="F:ATP binding"/>
    <property type="evidence" value="ECO:0007669"/>
    <property type="project" value="UniProtKB-KW"/>
</dbReference>
<evidence type="ECO:0000256" key="9">
    <source>
        <dbReference type="ARBA" id="ARBA00023159"/>
    </source>
</evidence>
<dbReference type="InterPro" id="IPR025944">
    <property type="entry name" value="Sigma_54_int_dom_CS"/>
</dbReference>
<dbReference type="SMART" id="SM00448">
    <property type="entry name" value="REC"/>
    <property type="match status" value="1"/>
</dbReference>
<keyword evidence="9" id="KW-0010">Activator</keyword>
<evidence type="ECO:0000256" key="4">
    <source>
        <dbReference type="ARBA" id="ARBA00022741"/>
    </source>
</evidence>
<dbReference type="PROSITE" id="PS50045">
    <property type="entry name" value="SIGMA54_INTERACT_4"/>
    <property type="match status" value="1"/>
</dbReference>
<dbReference type="Gene3D" id="3.40.50.300">
    <property type="entry name" value="P-loop containing nucleotide triphosphate hydrolases"/>
    <property type="match status" value="1"/>
</dbReference>
<keyword evidence="7" id="KW-0805">Transcription regulation</keyword>
<dbReference type="InterPro" id="IPR011006">
    <property type="entry name" value="CheY-like_superfamily"/>
</dbReference>
<keyword evidence="10" id="KW-0804">Transcription</keyword>
<dbReference type="OrthoDB" id="9762726at2"/>
<evidence type="ECO:0000256" key="8">
    <source>
        <dbReference type="ARBA" id="ARBA00023125"/>
    </source>
</evidence>
<dbReference type="InterPro" id="IPR002197">
    <property type="entry name" value="HTH_Fis"/>
</dbReference>
<dbReference type="FunFam" id="3.40.50.300:FF:000006">
    <property type="entry name" value="DNA-binding transcriptional regulator NtrC"/>
    <property type="match status" value="1"/>
</dbReference>
<dbReference type="PANTHER" id="PTHR32071:SF117">
    <property type="entry name" value="PTS-DEPENDENT DIHYDROXYACETONE KINASE OPERON REGULATORY PROTEIN-RELATED"/>
    <property type="match status" value="1"/>
</dbReference>
<dbReference type="PRINTS" id="PR01590">
    <property type="entry name" value="HTHFIS"/>
</dbReference>
<gene>
    <name evidence="14" type="primary">hupR1</name>
    <name evidence="14" type="ORF">PRI8871_01177</name>
</gene>
<evidence type="ECO:0000256" key="10">
    <source>
        <dbReference type="ARBA" id="ARBA00023163"/>
    </source>
</evidence>
<evidence type="ECO:0000259" key="13">
    <source>
        <dbReference type="PROSITE" id="PS50110"/>
    </source>
</evidence>
<dbReference type="InterPro" id="IPR002078">
    <property type="entry name" value="Sigma_54_int"/>
</dbReference>
<evidence type="ECO:0000256" key="1">
    <source>
        <dbReference type="ARBA" id="ARBA00002167"/>
    </source>
</evidence>
<evidence type="ECO:0000256" key="7">
    <source>
        <dbReference type="ARBA" id="ARBA00023015"/>
    </source>
</evidence>
<dbReference type="Gene3D" id="1.10.8.60">
    <property type="match status" value="1"/>
</dbReference>
<dbReference type="Gene3D" id="3.40.50.2300">
    <property type="match status" value="1"/>
</dbReference>
<keyword evidence="6" id="KW-0902">Two-component regulatory system</keyword>
<dbReference type="Proteomes" id="UP000244904">
    <property type="component" value="Unassembled WGS sequence"/>
</dbReference>
<proteinExistence type="predicted"/>
<organism evidence="14 15">
    <name type="scientific">Pseudoprimorskyibacter insulae</name>
    <dbReference type="NCBI Taxonomy" id="1695997"/>
    <lineage>
        <taxon>Bacteria</taxon>
        <taxon>Pseudomonadati</taxon>
        <taxon>Pseudomonadota</taxon>
        <taxon>Alphaproteobacteria</taxon>
        <taxon>Rhodobacterales</taxon>
        <taxon>Paracoccaceae</taxon>
        <taxon>Pseudoprimorskyibacter</taxon>
    </lineage>
</organism>
<dbReference type="SUPFAM" id="SSF52540">
    <property type="entry name" value="P-loop containing nucleoside triphosphate hydrolases"/>
    <property type="match status" value="1"/>
</dbReference>
<name>A0A2R8ATK9_9RHOB</name>
<dbReference type="InterPro" id="IPR003593">
    <property type="entry name" value="AAA+_ATPase"/>
</dbReference>
<comment type="function">
    <text evidence="1">Required for activation of most nif operons, which are directly involved in nitrogen fixation.</text>
</comment>
<dbReference type="PROSITE" id="PS00688">
    <property type="entry name" value="SIGMA54_INTERACT_3"/>
    <property type="match status" value="1"/>
</dbReference>
<sequence length="493" mass="55075">MTDALPTVLLVDDEEHSLAAMRMALEDDFECLTATNAADAVRMMEEQFVQVIFCDQRMPGRTGVEFLTEVRDRWPETVRIIVTGYTETNDMISAINEAGIYQFLTKPWHPDQLVMTAKNATDLFRLNREHERMSLEMRYLSRRVESKLEDQRKALREGLGFEKVLRAPNSPMNAVIAQARQFASFHVTVLITGEQGTGKTALARAMHYSSLRSDRPFHEINCVGVDDDILEMELFGVRRGAVPGLQSNKPGLLQKADRGTLFINGIADLSPRMQLALLRAATEGAFRPVGGHEMMRSDVRIIAGSSRDLRADVEAGRFRSDLYYALAKATLAVPPLRARKGDLPVLAQNLLFDAAAAHGKPVHGLSEDAVRFLENHDWPGNLRELENEMVRMLVFSQDAILGPELISRQILQAAPGPDGADTSVDLVLTAEGTLKDRIELIEMRILRETLTRLKWNKSRAAAELGLSRVGLRAKIDRYGIVEPGKTEAMEEED</sequence>
<dbReference type="GO" id="GO:0043565">
    <property type="term" value="F:sequence-specific DNA binding"/>
    <property type="evidence" value="ECO:0007669"/>
    <property type="project" value="InterPro"/>
</dbReference>
<dbReference type="InterPro" id="IPR001789">
    <property type="entry name" value="Sig_transdc_resp-reg_receiver"/>
</dbReference>
<comment type="subunit">
    <text evidence="2">Interacts with sigma-54.</text>
</comment>
<dbReference type="CDD" id="cd17596">
    <property type="entry name" value="REC_HupR"/>
    <property type="match status" value="1"/>
</dbReference>
<dbReference type="Pfam" id="PF25601">
    <property type="entry name" value="AAA_lid_14"/>
    <property type="match status" value="1"/>
</dbReference>
<dbReference type="SMART" id="SM00382">
    <property type="entry name" value="AAA"/>
    <property type="match status" value="1"/>
</dbReference>
<dbReference type="Gene3D" id="1.10.10.60">
    <property type="entry name" value="Homeodomain-like"/>
    <property type="match status" value="1"/>
</dbReference>
<accession>A0A2R8ATK9</accession>
<protein>
    <recommendedName>
        <fullName evidence="3">Nif-specific regulatory protein</fullName>
    </recommendedName>
</protein>
<keyword evidence="15" id="KW-1185">Reference proteome</keyword>
<dbReference type="Pfam" id="PF00072">
    <property type="entry name" value="Response_reg"/>
    <property type="match status" value="1"/>
</dbReference>
<reference evidence="15" key="1">
    <citation type="submission" date="2018-03" db="EMBL/GenBank/DDBJ databases">
        <authorList>
            <person name="Rodrigo-Torres L."/>
            <person name="Arahal R. D."/>
            <person name="Lucena T."/>
        </authorList>
    </citation>
    <scope>NUCLEOTIDE SEQUENCE [LARGE SCALE GENOMIC DNA]</scope>
    <source>
        <strain evidence="15">CECT 8871</strain>
    </source>
</reference>
<keyword evidence="4" id="KW-0547">Nucleotide-binding</keyword>
<dbReference type="InterPro" id="IPR027417">
    <property type="entry name" value="P-loop_NTPase"/>
</dbReference>
<evidence type="ECO:0000256" key="6">
    <source>
        <dbReference type="ARBA" id="ARBA00023012"/>
    </source>
</evidence>
<evidence type="ECO:0000256" key="5">
    <source>
        <dbReference type="ARBA" id="ARBA00022840"/>
    </source>
</evidence>
<evidence type="ECO:0000256" key="2">
    <source>
        <dbReference type="ARBA" id="ARBA00011135"/>
    </source>
</evidence>
<dbReference type="AlphaFoldDB" id="A0A2R8ATK9"/>
<evidence type="ECO:0000256" key="3">
    <source>
        <dbReference type="ARBA" id="ARBA00015308"/>
    </source>
</evidence>
<dbReference type="CDD" id="cd00009">
    <property type="entry name" value="AAA"/>
    <property type="match status" value="1"/>
</dbReference>
<dbReference type="SUPFAM" id="SSF46689">
    <property type="entry name" value="Homeodomain-like"/>
    <property type="match status" value="1"/>
</dbReference>
<keyword evidence="8" id="KW-0238">DNA-binding</keyword>
<dbReference type="RefSeq" id="WP_108885265.1">
    <property type="nucleotide sequence ID" value="NZ_OMOJ01000002.1"/>
</dbReference>
<keyword evidence="5" id="KW-0067">ATP-binding</keyword>
<keyword evidence="11" id="KW-0597">Phosphoprotein</keyword>
<dbReference type="GO" id="GO:0000160">
    <property type="term" value="P:phosphorelay signal transduction system"/>
    <property type="evidence" value="ECO:0007669"/>
    <property type="project" value="UniProtKB-KW"/>
</dbReference>
<evidence type="ECO:0000259" key="12">
    <source>
        <dbReference type="PROSITE" id="PS50045"/>
    </source>
</evidence>
<dbReference type="EMBL" id="OMOJ01000002">
    <property type="protein sequence ID" value="SPF79381.1"/>
    <property type="molecule type" value="Genomic_DNA"/>
</dbReference>
<dbReference type="InterPro" id="IPR009057">
    <property type="entry name" value="Homeodomain-like_sf"/>
</dbReference>
<dbReference type="SUPFAM" id="SSF52172">
    <property type="entry name" value="CheY-like"/>
    <property type="match status" value="1"/>
</dbReference>
<feature type="domain" description="Sigma-54 factor interaction" evidence="12">
    <location>
        <begin position="165"/>
        <end position="394"/>
    </location>
</feature>
<evidence type="ECO:0000256" key="11">
    <source>
        <dbReference type="PROSITE-ProRule" id="PRU00169"/>
    </source>
</evidence>
<feature type="modified residue" description="4-aspartylphosphate" evidence="11">
    <location>
        <position position="55"/>
    </location>
</feature>
<dbReference type="InterPro" id="IPR058031">
    <property type="entry name" value="AAA_lid_NorR"/>
</dbReference>
<feature type="domain" description="Response regulatory" evidence="13">
    <location>
        <begin position="7"/>
        <end position="121"/>
    </location>
</feature>
<dbReference type="PROSITE" id="PS50110">
    <property type="entry name" value="RESPONSE_REGULATORY"/>
    <property type="match status" value="1"/>
</dbReference>
<dbReference type="GO" id="GO:0006355">
    <property type="term" value="P:regulation of DNA-templated transcription"/>
    <property type="evidence" value="ECO:0007669"/>
    <property type="project" value="InterPro"/>
</dbReference>
<evidence type="ECO:0000313" key="15">
    <source>
        <dbReference type="Proteomes" id="UP000244904"/>
    </source>
</evidence>
<dbReference type="Pfam" id="PF00158">
    <property type="entry name" value="Sigma54_activat"/>
    <property type="match status" value="1"/>
</dbReference>
<dbReference type="PANTHER" id="PTHR32071">
    <property type="entry name" value="TRANSCRIPTIONAL REGULATORY PROTEIN"/>
    <property type="match status" value="1"/>
</dbReference>
<dbReference type="Pfam" id="PF02954">
    <property type="entry name" value="HTH_8"/>
    <property type="match status" value="1"/>
</dbReference>
<evidence type="ECO:0000313" key="14">
    <source>
        <dbReference type="EMBL" id="SPF79381.1"/>
    </source>
</evidence>